<dbReference type="SUPFAM" id="SSF140990">
    <property type="entry name" value="FtsH protease domain-like"/>
    <property type="match status" value="1"/>
</dbReference>
<gene>
    <name evidence="1" type="ORF">AB2U05_17335</name>
</gene>
<dbReference type="GO" id="GO:0004222">
    <property type="term" value="F:metalloendopeptidase activity"/>
    <property type="evidence" value="ECO:0007669"/>
    <property type="project" value="InterPro"/>
</dbReference>
<name>A0AB39TLI7_9ACTN</name>
<proteinExistence type="predicted"/>
<protein>
    <recommendedName>
        <fullName evidence="2">Peptidase M41 domain-containing protein</fullName>
    </recommendedName>
</protein>
<accession>A0AB39TLI7</accession>
<organism evidence="1">
    <name type="scientific">Streptomyces sp. Y1</name>
    <dbReference type="NCBI Taxonomy" id="3238634"/>
    <lineage>
        <taxon>Bacteria</taxon>
        <taxon>Bacillati</taxon>
        <taxon>Actinomycetota</taxon>
        <taxon>Actinomycetes</taxon>
        <taxon>Kitasatosporales</taxon>
        <taxon>Streptomycetaceae</taxon>
        <taxon>Streptomyces</taxon>
    </lineage>
</organism>
<dbReference type="GO" id="GO:0005524">
    <property type="term" value="F:ATP binding"/>
    <property type="evidence" value="ECO:0007669"/>
    <property type="project" value="InterPro"/>
</dbReference>
<dbReference type="EMBL" id="CP163445">
    <property type="protein sequence ID" value="XDQ80092.1"/>
    <property type="molecule type" value="Genomic_DNA"/>
</dbReference>
<dbReference type="AlphaFoldDB" id="A0AB39TLI7"/>
<dbReference type="GO" id="GO:0004176">
    <property type="term" value="F:ATP-dependent peptidase activity"/>
    <property type="evidence" value="ECO:0007669"/>
    <property type="project" value="InterPro"/>
</dbReference>
<sequence length="218" mass="23774">MNGPSFRTERRTDWHFDAWSGMTTRNPKPELPPGTSVTGALDLPVGELRRALATHEAGHVAAMLYFGAPFERVYIRDDLGVAPDHPGSGGAVVFGTTWSAPLRDGLIMLAAGERAQDRWLRENGRWNAQRGWVTELAAIGDRRDIYEAVQDAFDEDVTFAAGDDPCRDLAALHDHTDTLLFMLWEQVGRIADALARHGALTRAQASHVAGFGAKGGGR</sequence>
<dbReference type="InterPro" id="IPR037219">
    <property type="entry name" value="Peptidase_M41-like"/>
</dbReference>
<reference evidence="1" key="1">
    <citation type="submission" date="2024-07" db="EMBL/GenBank/DDBJ databases">
        <authorList>
            <person name="Yu S.T."/>
        </authorList>
    </citation>
    <scope>NUCLEOTIDE SEQUENCE</scope>
    <source>
        <strain evidence="1">Y1</strain>
    </source>
</reference>
<dbReference type="RefSeq" id="WP_369183652.1">
    <property type="nucleotide sequence ID" value="NZ_CP163445.1"/>
</dbReference>
<evidence type="ECO:0008006" key="2">
    <source>
        <dbReference type="Google" id="ProtNLM"/>
    </source>
</evidence>
<evidence type="ECO:0000313" key="1">
    <source>
        <dbReference type="EMBL" id="XDQ80092.1"/>
    </source>
</evidence>
<dbReference type="GO" id="GO:0006508">
    <property type="term" value="P:proteolysis"/>
    <property type="evidence" value="ECO:0007669"/>
    <property type="project" value="InterPro"/>
</dbReference>